<dbReference type="AlphaFoldDB" id="N6WBU1"/>
<evidence type="ECO:0000313" key="2">
    <source>
        <dbReference type="EMBL" id="ENO17669.1"/>
    </source>
</evidence>
<gene>
    <name evidence="2" type="ORF">HMPREF9004_1579</name>
</gene>
<dbReference type="RefSeq" id="WP_005964119.1">
    <property type="nucleotide sequence ID" value="NZ_CP040505.1"/>
</dbReference>
<reference evidence="2 3" key="1">
    <citation type="submission" date="2013-03" db="EMBL/GenBank/DDBJ databases">
        <title>Reference genome for the Human Microbiome Project.</title>
        <authorList>
            <person name="Aqrawi P."/>
            <person name="Ayvaz T."/>
            <person name="Bess C."/>
            <person name="Blankenburg K."/>
            <person name="Coyle M."/>
            <person name="Deng J."/>
            <person name="Forbes L."/>
            <person name="Fowler G."/>
            <person name="Francisco L."/>
            <person name="Fu Q."/>
            <person name="Gibbs R."/>
            <person name="Gross S."/>
            <person name="Gubbala S."/>
            <person name="Hale W."/>
            <person name="Hemphill L."/>
            <person name="Highlander S."/>
            <person name="Hirani K."/>
            <person name="Jackson L."/>
            <person name="Jakkamsetti A."/>
            <person name="Javaid M."/>
            <person name="Jayaseelan J.C."/>
            <person name="Jiang H."/>
            <person name="Joshi V."/>
            <person name="Korchina V."/>
            <person name="Kovar C."/>
            <person name="Lara F."/>
            <person name="Lee S."/>
            <person name="Liu Y."/>
            <person name="Mata R."/>
            <person name="Mathew T."/>
            <person name="Munidasa M."/>
            <person name="Muzny D."/>
            <person name="Nazareth L."/>
            <person name="Ngo R."/>
            <person name="Nguyen L."/>
            <person name="Nguyen N."/>
            <person name="Okwuonu G."/>
            <person name="Ongeri F."/>
            <person name="Palculict T."/>
            <person name="Patil S."/>
            <person name="Petrosino J."/>
            <person name="Pham C."/>
            <person name="Pham P."/>
            <person name="Pu L.-L."/>
            <person name="Qin X."/>
            <person name="Qu J."/>
            <person name="Reid J."/>
            <person name="Ross M."/>
            <person name="Ruth R."/>
            <person name="Saada N."/>
            <person name="San Lucas F."/>
            <person name="Santibanez J."/>
            <person name="Shang Y."/>
            <person name="Simmons D."/>
            <person name="Song X.-Z."/>
            <person name="Tang L.-Y."/>
            <person name="Thornton R."/>
            <person name="Warren J."/>
            <person name="Weissenberger G."/>
            <person name="Wilczek-Boney K."/>
            <person name="Worley K."/>
            <person name="Youmans B."/>
            <person name="Zhang J."/>
            <person name="Zhang L."/>
            <person name="Zhao Z."/>
            <person name="Zhou C."/>
            <person name="Zhu D."/>
            <person name="Zhu Y."/>
        </authorList>
    </citation>
    <scope>NUCLEOTIDE SEQUENCE [LARGE SCALE GENOMIC DNA]</scope>
    <source>
        <strain evidence="2 3">F0333</strain>
    </source>
</reference>
<dbReference type="eggNOG" id="ENOG5031H58">
    <property type="taxonomic scope" value="Bacteria"/>
</dbReference>
<evidence type="ECO:0000313" key="3">
    <source>
        <dbReference type="Proteomes" id="UP000013015"/>
    </source>
</evidence>
<protein>
    <submittedName>
        <fullName evidence="2">Uncharacterized protein</fullName>
    </submittedName>
</protein>
<dbReference type="HOGENOM" id="CLU_142050_0_0_11"/>
<keyword evidence="3" id="KW-1185">Reference proteome</keyword>
<keyword evidence="1" id="KW-0812">Transmembrane</keyword>
<keyword evidence="1" id="KW-1133">Transmembrane helix</keyword>
<comment type="caution">
    <text evidence="2">The sequence shown here is derived from an EMBL/GenBank/DDBJ whole genome shotgun (WGS) entry which is preliminary data.</text>
</comment>
<dbReference type="Proteomes" id="UP000013015">
    <property type="component" value="Unassembled WGS sequence"/>
</dbReference>
<dbReference type="OrthoDB" id="3256610at2"/>
<dbReference type="STRING" id="888050.HMPREF9004_1579"/>
<organism evidence="2 3">
    <name type="scientific">Schaalia cardiffensis F0333</name>
    <dbReference type="NCBI Taxonomy" id="888050"/>
    <lineage>
        <taxon>Bacteria</taxon>
        <taxon>Bacillati</taxon>
        <taxon>Actinomycetota</taxon>
        <taxon>Actinomycetes</taxon>
        <taxon>Actinomycetales</taxon>
        <taxon>Actinomycetaceae</taxon>
        <taxon>Schaalia</taxon>
    </lineage>
</organism>
<name>N6WBU1_9ACTO</name>
<accession>N6WBU1</accession>
<dbReference type="EMBL" id="AQHZ01000024">
    <property type="protein sequence ID" value="ENO17669.1"/>
    <property type="molecule type" value="Genomic_DNA"/>
</dbReference>
<evidence type="ECO:0000256" key="1">
    <source>
        <dbReference type="SAM" id="Phobius"/>
    </source>
</evidence>
<proteinExistence type="predicted"/>
<feature type="transmembrane region" description="Helical" evidence="1">
    <location>
        <begin position="6"/>
        <end position="29"/>
    </location>
</feature>
<sequence length="111" mass="12596">MLEGFIVIFFMLAVMLTAAVGVIVGLALVRRPAQAWQEHLKEQNAQFAAEEAPKRDELVGVKQTTLRDLIERNTTQRNAYFDADRLPGIERIEAVTERFEAIPPRKNTEES</sequence>
<keyword evidence="1" id="KW-0472">Membrane</keyword>
<dbReference type="PATRIC" id="fig|888050.3.peg.1515"/>